<dbReference type="PANTHER" id="PTHR46648:SF1">
    <property type="entry name" value="ADENOSINE 5'-MONOPHOSPHORAMIDASE HNT1"/>
    <property type="match status" value="1"/>
</dbReference>
<dbReference type="Pfam" id="PF01230">
    <property type="entry name" value="HIT"/>
    <property type="match status" value="1"/>
</dbReference>
<name>A0ABW2AR86_9MICO</name>
<evidence type="ECO:0000256" key="1">
    <source>
        <dbReference type="PROSITE-ProRule" id="PRU00464"/>
    </source>
</evidence>
<dbReference type="GO" id="GO:0008168">
    <property type="term" value="F:methyltransferase activity"/>
    <property type="evidence" value="ECO:0007669"/>
    <property type="project" value="UniProtKB-KW"/>
</dbReference>
<dbReference type="InterPro" id="IPR036265">
    <property type="entry name" value="HIT-like_sf"/>
</dbReference>
<reference evidence="4" key="1">
    <citation type="journal article" date="2019" name="Int. J. Syst. Evol. Microbiol.">
        <title>The Global Catalogue of Microorganisms (GCM) 10K type strain sequencing project: providing services to taxonomists for standard genome sequencing and annotation.</title>
        <authorList>
            <consortium name="The Broad Institute Genomics Platform"/>
            <consortium name="The Broad Institute Genome Sequencing Center for Infectious Disease"/>
            <person name="Wu L."/>
            <person name="Ma J."/>
        </authorList>
    </citation>
    <scope>NUCLEOTIDE SEQUENCE [LARGE SCALE GENOMIC DNA]</scope>
    <source>
        <strain evidence="4">NBRC 106593</strain>
    </source>
</reference>
<keyword evidence="4" id="KW-1185">Reference proteome</keyword>
<dbReference type="EC" id="2.1.1.-" evidence="3"/>
<feature type="short sequence motif" description="Histidine triad motif" evidence="1">
    <location>
        <begin position="91"/>
        <end position="95"/>
    </location>
</feature>
<dbReference type="InterPro" id="IPR001310">
    <property type="entry name" value="Histidine_triad_HIT"/>
</dbReference>
<comment type="caution">
    <text evidence="3">The sequence shown here is derived from an EMBL/GenBank/DDBJ whole genome shotgun (WGS) entry which is preliminary data.</text>
</comment>
<proteinExistence type="predicted"/>
<organism evidence="3 4">
    <name type="scientific">Branchiibius cervicis</name>
    <dbReference type="NCBI Taxonomy" id="908252"/>
    <lineage>
        <taxon>Bacteria</taxon>
        <taxon>Bacillati</taxon>
        <taxon>Actinomycetota</taxon>
        <taxon>Actinomycetes</taxon>
        <taxon>Micrococcales</taxon>
        <taxon>Dermacoccaceae</taxon>
        <taxon>Branchiibius</taxon>
    </lineage>
</organism>
<dbReference type="Gene3D" id="3.30.428.10">
    <property type="entry name" value="HIT-like"/>
    <property type="match status" value="1"/>
</dbReference>
<dbReference type="PANTHER" id="PTHR46648">
    <property type="entry name" value="HIT FAMILY PROTEIN 1"/>
    <property type="match status" value="1"/>
</dbReference>
<accession>A0ABW2AR86</accession>
<dbReference type="RefSeq" id="WP_377821192.1">
    <property type="nucleotide sequence ID" value="NZ_JBHSWJ010000002.1"/>
</dbReference>
<keyword evidence="3" id="KW-0808">Transferase</keyword>
<dbReference type="EMBL" id="JBHSWJ010000002">
    <property type="protein sequence ID" value="MFC6713439.1"/>
    <property type="molecule type" value="Genomic_DNA"/>
</dbReference>
<dbReference type="Proteomes" id="UP001596356">
    <property type="component" value="Unassembled WGS sequence"/>
</dbReference>
<gene>
    <name evidence="3" type="ORF">ACFQBT_06160</name>
</gene>
<dbReference type="PRINTS" id="PR00332">
    <property type="entry name" value="HISTRIAD"/>
</dbReference>
<dbReference type="PROSITE" id="PS51084">
    <property type="entry name" value="HIT_2"/>
    <property type="match status" value="1"/>
</dbReference>
<dbReference type="GO" id="GO:0032259">
    <property type="term" value="P:methylation"/>
    <property type="evidence" value="ECO:0007669"/>
    <property type="project" value="UniProtKB-KW"/>
</dbReference>
<keyword evidence="3" id="KW-0489">Methyltransferase</keyword>
<evidence type="ECO:0000313" key="4">
    <source>
        <dbReference type="Proteomes" id="UP001596356"/>
    </source>
</evidence>
<dbReference type="SUPFAM" id="SSF54197">
    <property type="entry name" value="HIT-like"/>
    <property type="match status" value="1"/>
</dbReference>
<protein>
    <submittedName>
        <fullName evidence="3">HIT family protein</fullName>
        <ecNumber evidence="3">2.1.1.-</ecNumber>
    </submittedName>
</protein>
<feature type="domain" description="HIT" evidence="2">
    <location>
        <begin position="4"/>
        <end position="107"/>
    </location>
</feature>
<evidence type="ECO:0000313" key="3">
    <source>
        <dbReference type="EMBL" id="MFC6713439.1"/>
    </source>
</evidence>
<sequence>MTTLFTRIIDGEIPAHFVWQDESCVAFLVIDPMTDGHTIVVPRQEVDSWLDADESLITHLTRVAQTIGKAQQTAWSSARVGLLIEGFLVPHLHLHVWPANSVEDFDPHDVTHGQDQQILAANAARLRAALRDQGAGDVVPAEPV</sequence>
<evidence type="ECO:0000259" key="2">
    <source>
        <dbReference type="PROSITE" id="PS51084"/>
    </source>
</evidence>
<dbReference type="InterPro" id="IPR011146">
    <property type="entry name" value="HIT-like"/>
</dbReference>